<sequence length="505" mass="57492">MMDGAYALPEELWAHILKFLPNEDLKAMARVHRVFRTYASSMICRSLTVCSLQTVNVEAAKTILENPHLARQVTKLCLQPISWVPGDGAKPWPNLWIISAPTFWDVLKYVKWSYPVLSWRYYHHSLESIRISTKVIPLLTNIREIAVVPYFYNITSGLPPLEPYRALWAGLRTEHLQRLNLQLLTIAAIQVMSGAMKSASPVVFGSLQTLTLDLGPGQTYYPKMQEDLRAILDCGRGSLRSFGISFDLTGASYIAEVVGTFGFFPNLAQFHFESVSFTDDGHVQLLGEHLIPFLSKHQSTLRKLHFSTFPIFGSILQFLCGDHNDQAADTALRLEAFTLGYRFSPYSRGTRMPNFGRFAETLTFLILRSLGEAGGLLYEDVTMLFNNLHHPTYGVRLKRLWIHVQTLSPELIDLMAMSLTDLEFLELRYGVLVEKKDQTTHNEALFLQNLSSHFYPHWGLRYLDVKSWSGRDEIPAHHLRDVIPALIEVGTIDWGGFELELGPWY</sequence>
<dbReference type="EMBL" id="ML208658">
    <property type="protein sequence ID" value="TFK61462.1"/>
    <property type="molecule type" value="Genomic_DNA"/>
</dbReference>
<accession>A0ACD3A9G3</accession>
<evidence type="ECO:0000313" key="1">
    <source>
        <dbReference type="EMBL" id="TFK61462.1"/>
    </source>
</evidence>
<proteinExistence type="predicted"/>
<dbReference type="Proteomes" id="UP000308600">
    <property type="component" value="Unassembled WGS sequence"/>
</dbReference>
<gene>
    <name evidence="1" type="ORF">BDN72DRAFT_965158</name>
</gene>
<name>A0ACD3A9G3_9AGAR</name>
<keyword evidence="2" id="KW-1185">Reference proteome</keyword>
<evidence type="ECO:0000313" key="2">
    <source>
        <dbReference type="Proteomes" id="UP000308600"/>
    </source>
</evidence>
<protein>
    <submittedName>
        <fullName evidence="1">Uncharacterized protein</fullName>
    </submittedName>
</protein>
<organism evidence="1 2">
    <name type="scientific">Pluteus cervinus</name>
    <dbReference type="NCBI Taxonomy" id="181527"/>
    <lineage>
        <taxon>Eukaryota</taxon>
        <taxon>Fungi</taxon>
        <taxon>Dikarya</taxon>
        <taxon>Basidiomycota</taxon>
        <taxon>Agaricomycotina</taxon>
        <taxon>Agaricomycetes</taxon>
        <taxon>Agaricomycetidae</taxon>
        <taxon>Agaricales</taxon>
        <taxon>Pluteineae</taxon>
        <taxon>Pluteaceae</taxon>
        <taxon>Pluteus</taxon>
    </lineage>
</organism>
<reference evidence="1 2" key="1">
    <citation type="journal article" date="2019" name="Nat. Ecol. Evol.">
        <title>Megaphylogeny resolves global patterns of mushroom evolution.</title>
        <authorList>
            <person name="Varga T."/>
            <person name="Krizsan K."/>
            <person name="Foldi C."/>
            <person name="Dima B."/>
            <person name="Sanchez-Garcia M."/>
            <person name="Sanchez-Ramirez S."/>
            <person name="Szollosi G.J."/>
            <person name="Szarkandi J.G."/>
            <person name="Papp V."/>
            <person name="Albert L."/>
            <person name="Andreopoulos W."/>
            <person name="Angelini C."/>
            <person name="Antonin V."/>
            <person name="Barry K.W."/>
            <person name="Bougher N.L."/>
            <person name="Buchanan P."/>
            <person name="Buyck B."/>
            <person name="Bense V."/>
            <person name="Catcheside P."/>
            <person name="Chovatia M."/>
            <person name="Cooper J."/>
            <person name="Damon W."/>
            <person name="Desjardin D."/>
            <person name="Finy P."/>
            <person name="Geml J."/>
            <person name="Haridas S."/>
            <person name="Hughes K."/>
            <person name="Justo A."/>
            <person name="Karasinski D."/>
            <person name="Kautmanova I."/>
            <person name="Kiss B."/>
            <person name="Kocsube S."/>
            <person name="Kotiranta H."/>
            <person name="LaButti K.M."/>
            <person name="Lechner B.E."/>
            <person name="Liimatainen K."/>
            <person name="Lipzen A."/>
            <person name="Lukacs Z."/>
            <person name="Mihaltcheva S."/>
            <person name="Morgado L.N."/>
            <person name="Niskanen T."/>
            <person name="Noordeloos M.E."/>
            <person name="Ohm R.A."/>
            <person name="Ortiz-Santana B."/>
            <person name="Ovrebo C."/>
            <person name="Racz N."/>
            <person name="Riley R."/>
            <person name="Savchenko A."/>
            <person name="Shiryaev A."/>
            <person name="Soop K."/>
            <person name="Spirin V."/>
            <person name="Szebenyi C."/>
            <person name="Tomsovsky M."/>
            <person name="Tulloss R.E."/>
            <person name="Uehling J."/>
            <person name="Grigoriev I.V."/>
            <person name="Vagvolgyi C."/>
            <person name="Papp T."/>
            <person name="Martin F.M."/>
            <person name="Miettinen O."/>
            <person name="Hibbett D.S."/>
            <person name="Nagy L.G."/>
        </authorList>
    </citation>
    <scope>NUCLEOTIDE SEQUENCE [LARGE SCALE GENOMIC DNA]</scope>
    <source>
        <strain evidence="1 2">NL-1719</strain>
    </source>
</reference>